<organism evidence="2 3">
    <name type="scientific">Variovorax rhizosphaerae</name>
    <dbReference type="NCBI Taxonomy" id="1836200"/>
    <lineage>
        <taxon>Bacteria</taxon>
        <taxon>Pseudomonadati</taxon>
        <taxon>Pseudomonadota</taxon>
        <taxon>Betaproteobacteria</taxon>
        <taxon>Burkholderiales</taxon>
        <taxon>Comamonadaceae</taxon>
        <taxon>Variovorax</taxon>
    </lineage>
</organism>
<keyword evidence="3" id="KW-1185">Reference proteome</keyword>
<dbReference type="Gene3D" id="3.90.1530.30">
    <property type="match status" value="1"/>
</dbReference>
<evidence type="ECO:0000313" key="2">
    <source>
        <dbReference type="EMBL" id="MEJ8852727.1"/>
    </source>
</evidence>
<reference evidence="2 3" key="1">
    <citation type="submission" date="2024-03" db="EMBL/GenBank/DDBJ databases">
        <title>Novel species of the genus Variovorax.</title>
        <authorList>
            <person name="Liu Q."/>
            <person name="Xin Y.-H."/>
        </authorList>
    </citation>
    <scope>NUCLEOTIDE SEQUENCE [LARGE SCALE GENOMIC DNA]</scope>
    <source>
        <strain evidence="2 3">KACC 18900</strain>
    </source>
</reference>
<dbReference type="SMART" id="SM00470">
    <property type="entry name" value="ParB"/>
    <property type="match status" value="1"/>
</dbReference>
<dbReference type="SUPFAM" id="SSF110849">
    <property type="entry name" value="ParB/Sulfiredoxin"/>
    <property type="match status" value="1"/>
</dbReference>
<dbReference type="InterPro" id="IPR011111">
    <property type="entry name" value="Plasmid_RepB"/>
</dbReference>
<dbReference type="SUPFAM" id="SSF109709">
    <property type="entry name" value="KorB DNA-binding domain-like"/>
    <property type="match status" value="1"/>
</dbReference>
<feature type="domain" description="ParB-like N-terminal" evidence="1">
    <location>
        <begin position="11"/>
        <end position="102"/>
    </location>
</feature>
<dbReference type="PANTHER" id="PTHR33375">
    <property type="entry name" value="CHROMOSOME-PARTITIONING PROTEIN PARB-RELATED"/>
    <property type="match status" value="1"/>
</dbReference>
<comment type="caution">
    <text evidence="2">The sequence shown here is derived from an EMBL/GenBank/DDBJ whole genome shotgun (WGS) entry which is preliminary data.</text>
</comment>
<name>A0ABU8X1Z1_9BURK</name>
<sequence>MSTGAPVRDLRMIPVDRIKVINPRERNGLVFGGIVDNIQAIGLKKPVTVTPRPGADGAESYLLVCGEGRFKAFCQLGETRIPALVVAVSDEDAFIIGLAENIARRKYNPLDLLTGITDLDRSGHSAKEIAAKTGLSTQYVYDILTLVARGEERLLASVGRGQISLSAALKIVSAGNDDKAVQLALQEAYETGQLRGRQLLNARRLIQQRQIHGRSVMRSVADKPAGVTASNLVRAYRKEAQRQQLIVRKSSVAQQRLLFVVGALRELFADEHFCTLLRAEGLDSLPRYLAERVAEGGNPDGSLA</sequence>
<dbReference type="Pfam" id="PF02195">
    <property type="entry name" value="ParB_N"/>
    <property type="match status" value="1"/>
</dbReference>
<dbReference type="RefSeq" id="WP_340348667.1">
    <property type="nucleotide sequence ID" value="NZ_JBBKZT010000062.1"/>
</dbReference>
<gene>
    <name evidence="2" type="ORF">WKW82_39460</name>
</gene>
<dbReference type="Pfam" id="PF07506">
    <property type="entry name" value="RepB"/>
    <property type="match status" value="1"/>
</dbReference>
<dbReference type="PANTHER" id="PTHR33375:SF1">
    <property type="entry name" value="CHROMOSOME-PARTITIONING PROTEIN PARB-RELATED"/>
    <property type="match status" value="1"/>
</dbReference>
<dbReference type="Gene3D" id="1.10.10.2830">
    <property type="match status" value="1"/>
</dbReference>
<dbReference type="InterPro" id="IPR036086">
    <property type="entry name" value="ParB/Sulfiredoxin_sf"/>
</dbReference>
<dbReference type="EMBL" id="JBBKZT010000062">
    <property type="protein sequence ID" value="MEJ8852727.1"/>
    <property type="molecule type" value="Genomic_DNA"/>
</dbReference>
<dbReference type="InterPro" id="IPR050336">
    <property type="entry name" value="Chromosome_partition/occlusion"/>
</dbReference>
<evidence type="ECO:0000313" key="3">
    <source>
        <dbReference type="Proteomes" id="UP001385892"/>
    </source>
</evidence>
<proteinExistence type="predicted"/>
<evidence type="ECO:0000259" key="1">
    <source>
        <dbReference type="SMART" id="SM00470"/>
    </source>
</evidence>
<dbReference type="Proteomes" id="UP001385892">
    <property type="component" value="Unassembled WGS sequence"/>
</dbReference>
<protein>
    <submittedName>
        <fullName evidence="2">Plasmid partitioning protein RepB C-terminal domain-containing protein</fullName>
    </submittedName>
</protein>
<dbReference type="CDD" id="cd16411">
    <property type="entry name" value="ParB_N_like"/>
    <property type="match status" value="1"/>
</dbReference>
<dbReference type="InterPro" id="IPR003115">
    <property type="entry name" value="ParB_N"/>
</dbReference>
<accession>A0ABU8X1Z1</accession>